<dbReference type="Proteomes" id="UP001339167">
    <property type="component" value="Unassembled WGS sequence"/>
</dbReference>
<reference evidence="1 2" key="1">
    <citation type="submission" date="2023-06" db="EMBL/GenBank/DDBJ databases">
        <title>Alkalimonas sp., MEB004 an alkaliphilic bacterium isolated from Lonar Lake, India.</title>
        <authorList>
            <person name="Joshi A."/>
            <person name="Thite S."/>
        </authorList>
    </citation>
    <scope>NUCLEOTIDE SEQUENCE [LARGE SCALE GENOMIC DNA]</scope>
    <source>
        <strain evidence="1 2">MEB004</strain>
    </source>
</reference>
<sequence length="132" mass="14848">MMDLWQLNQNVVFISYQPFAAENSFSIISVANPAGKLAEPGLNHCRNMAFAACLHDTSLRYRQIIGASVDLTFQEASWAVFCSRAQALQYALAWQQNAIYWVEQGELWLLPVLLQGEPIALGQFEQRLILAS</sequence>
<name>A0ABU7JCB2_9GAMM</name>
<dbReference type="RefSeq" id="WP_330086053.1">
    <property type="nucleotide sequence ID" value="NZ_JAUGZK010000001.1"/>
</dbReference>
<accession>A0ABU7JCB2</accession>
<dbReference type="EMBL" id="JAUGZK010000001">
    <property type="protein sequence ID" value="MEE2022688.1"/>
    <property type="molecule type" value="Genomic_DNA"/>
</dbReference>
<keyword evidence="2" id="KW-1185">Reference proteome</keyword>
<evidence type="ECO:0000313" key="2">
    <source>
        <dbReference type="Proteomes" id="UP001339167"/>
    </source>
</evidence>
<protein>
    <submittedName>
        <fullName evidence="1">DUF3293 domain-containing protein</fullName>
    </submittedName>
</protein>
<comment type="caution">
    <text evidence="1">The sequence shown here is derived from an EMBL/GenBank/DDBJ whole genome shotgun (WGS) entry which is preliminary data.</text>
</comment>
<dbReference type="InterPro" id="IPR021710">
    <property type="entry name" value="DUF3293"/>
</dbReference>
<gene>
    <name evidence="1" type="ORF">QWF21_00390</name>
</gene>
<organism evidence="1 2">
    <name type="scientific">Alkalimonas mucilaginosa</name>
    <dbReference type="NCBI Taxonomy" id="3057676"/>
    <lineage>
        <taxon>Bacteria</taxon>
        <taxon>Pseudomonadati</taxon>
        <taxon>Pseudomonadota</taxon>
        <taxon>Gammaproteobacteria</taxon>
        <taxon>Alkalimonas</taxon>
    </lineage>
</organism>
<dbReference type="Pfam" id="PF11697">
    <property type="entry name" value="DUF3293"/>
    <property type="match status" value="1"/>
</dbReference>
<proteinExistence type="predicted"/>
<evidence type="ECO:0000313" key="1">
    <source>
        <dbReference type="EMBL" id="MEE2022688.1"/>
    </source>
</evidence>